<evidence type="ECO:0000313" key="5">
    <source>
        <dbReference type="Proteomes" id="UP000321723"/>
    </source>
</evidence>
<evidence type="ECO:0000313" key="3">
    <source>
        <dbReference type="EMBL" id="GEL46785.1"/>
    </source>
</evidence>
<dbReference type="InterPro" id="IPR011613">
    <property type="entry name" value="GH15-like"/>
</dbReference>
<comment type="caution">
    <text evidence="3">The sequence shown here is derived from an EMBL/GenBank/DDBJ whole genome shotgun (WGS) entry which is preliminary data.</text>
</comment>
<dbReference type="Gene3D" id="1.50.10.10">
    <property type="match status" value="1"/>
</dbReference>
<dbReference type="PANTHER" id="PTHR31616:SF0">
    <property type="entry name" value="GLUCAN 1,4-ALPHA-GLUCOSIDASE"/>
    <property type="match status" value="1"/>
</dbReference>
<evidence type="ECO:0000259" key="2">
    <source>
        <dbReference type="Pfam" id="PF19291"/>
    </source>
</evidence>
<dbReference type="GO" id="GO:0004553">
    <property type="term" value="F:hydrolase activity, hydrolyzing O-glycosyl compounds"/>
    <property type="evidence" value="ECO:0007669"/>
    <property type="project" value="UniProtKB-ARBA"/>
</dbReference>
<accession>A0A511FC20</accession>
<dbReference type="InterPro" id="IPR008928">
    <property type="entry name" value="6-hairpin_glycosidase_sf"/>
</dbReference>
<evidence type="ECO:0000259" key="1">
    <source>
        <dbReference type="Pfam" id="PF00723"/>
    </source>
</evidence>
<dbReference type="Pfam" id="PF00723">
    <property type="entry name" value="Glyco_hydro_15"/>
    <property type="match status" value="1"/>
</dbReference>
<dbReference type="EMBL" id="BJVQ01000023">
    <property type="protein sequence ID" value="GEL46785.1"/>
    <property type="molecule type" value="Genomic_DNA"/>
</dbReference>
<sequence>MLQVTDATTPIGDYAVLGDGRTAALVSRAGSVDWLCPPRFDSPACFAALLGGPEHGRWLLTVPGASRVTRRYLGDSFVLETTFETPTGTAVLLDAMPLGDGRCDLVRRLTCIRGTVRVHHEWVVRFGYGLVEPWVHRVTDPDGSEVIQAVAGPDSLLLRGDRLPRPHRGGRRAHTDAFDLAAGEDVELSLTWVPSWRPVPHAPRMQHRIEATEHRWGAWAQASRYRGRYREAVVRSLLVLRLLSDSETGGIVAAVTTSLPEDFGGERNWDYRFCWLRDAAMTLEALLEHGYRTEAQAWRQWLLRAVAGDPADVQIMYGVDGSRDLPERTLDHLPGYAGSRPVRVGNAAVGQVQNDVLGEVMCALHLARSAGVPESTDAWSLQVHLVDHLCRTWREPDSGIWEVRGEPRHFTHSKVMAWAALDRGVRAVEEHGLPGPVERWRRERDAVHADVLAHGWHPGRGTFVQYYGAEHTDASLLQLVQVGFLPPDDERLRGTVAAVRAELEVAPGLLHRYRTERTDDGLRGDEHPFLACSGWLADALARQGDVAGATQVLDVLVGLRTDVGLLAEEYDPATGRMAGNLPQALSHLALVRAVHSLDEALARGGSAEGRAEAVGRP</sequence>
<dbReference type="InterPro" id="IPR045582">
    <property type="entry name" value="Trehalase-like_N"/>
</dbReference>
<dbReference type="EMBL" id="JACHDN010000001">
    <property type="protein sequence ID" value="MBB5475263.1"/>
    <property type="molecule type" value="Genomic_DNA"/>
</dbReference>
<dbReference type="SUPFAM" id="SSF48208">
    <property type="entry name" value="Six-hairpin glycosidases"/>
    <property type="match status" value="1"/>
</dbReference>
<feature type="domain" description="GH15-like" evidence="1">
    <location>
        <begin position="227"/>
        <end position="594"/>
    </location>
</feature>
<feature type="domain" description="Trehalase-like N-terminal" evidence="2">
    <location>
        <begin position="6"/>
        <end position="132"/>
    </location>
</feature>
<name>A0A511FC20_9CELL</name>
<evidence type="ECO:0000313" key="4">
    <source>
        <dbReference type="EMBL" id="MBB5475263.1"/>
    </source>
</evidence>
<evidence type="ECO:0000313" key="6">
    <source>
        <dbReference type="Proteomes" id="UP000564629"/>
    </source>
</evidence>
<dbReference type="InterPro" id="IPR012341">
    <property type="entry name" value="6hp_glycosidase-like_sf"/>
</dbReference>
<dbReference type="Proteomes" id="UP000321723">
    <property type="component" value="Unassembled WGS sequence"/>
</dbReference>
<dbReference type="Pfam" id="PF19291">
    <property type="entry name" value="TREH_N"/>
    <property type="match status" value="1"/>
</dbReference>
<dbReference type="AlphaFoldDB" id="A0A511FC20"/>
<dbReference type="PANTHER" id="PTHR31616">
    <property type="entry name" value="TREHALASE"/>
    <property type="match status" value="1"/>
</dbReference>
<dbReference type="GO" id="GO:0005975">
    <property type="term" value="P:carbohydrate metabolic process"/>
    <property type="evidence" value="ECO:0007669"/>
    <property type="project" value="InterPro"/>
</dbReference>
<reference evidence="3 5" key="1">
    <citation type="submission" date="2019-07" db="EMBL/GenBank/DDBJ databases">
        <title>Whole genome shotgun sequence of Cellulomonas hominis NBRC 16055.</title>
        <authorList>
            <person name="Hosoyama A."/>
            <person name="Uohara A."/>
            <person name="Ohji S."/>
            <person name="Ichikawa N."/>
        </authorList>
    </citation>
    <scope>NUCLEOTIDE SEQUENCE [LARGE SCALE GENOMIC DNA]</scope>
    <source>
        <strain evidence="3 5">NBRC 16055</strain>
    </source>
</reference>
<protein>
    <submittedName>
        <fullName evidence="4">GH15 family glucan-1,4-alpha-glucosidase</fullName>
    </submittedName>
    <submittedName>
        <fullName evidence="3">Glucoamylase</fullName>
    </submittedName>
</protein>
<proteinExistence type="predicted"/>
<gene>
    <name evidence="3" type="ORF">CHO01_19010</name>
    <name evidence="4" type="ORF">HNR08_003999</name>
</gene>
<dbReference type="RefSeq" id="WP_246803049.1">
    <property type="nucleotide sequence ID" value="NZ_BJVQ01000023.1"/>
</dbReference>
<reference evidence="4 6" key="2">
    <citation type="submission" date="2020-08" db="EMBL/GenBank/DDBJ databases">
        <title>Sequencing the genomes of 1000 actinobacteria strains.</title>
        <authorList>
            <person name="Klenk H.-P."/>
        </authorList>
    </citation>
    <scope>NUCLEOTIDE SEQUENCE [LARGE SCALE GENOMIC DNA]</scope>
    <source>
        <strain evidence="4 6">DSM 9581</strain>
    </source>
</reference>
<keyword evidence="5" id="KW-1185">Reference proteome</keyword>
<dbReference type="Proteomes" id="UP000564629">
    <property type="component" value="Unassembled WGS sequence"/>
</dbReference>
<organism evidence="3 5">
    <name type="scientific">Cellulomonas hominis</name>
    <dbReference type="NCBI Taxonomy" id="156981"/>
    <lineage>
        <taxon>Bacteria</taxon>
        <taxon>Bacillati</taxon>
        <taxon>Actinomycetota</taxon>
        <taxon>Actinomycetes</taxon>
        <taxon>Micrococcales</taxon>
        <taxon>Cellulomonadaceae</taxon>
        <taxon>Cellulomonas</taxon>
    </lineage>
</organism>